<dbReference type="PANTHER" id="PTHR33653">
    <property type="entry name" value="RIBONUCLEASE VAPC2"/>
    <property type="match status" value="1"/>
</dbReference>
<feature type="binding site" evidence="8">
    <location>
        <position position="7"/>
    </location>
    <ligand>
        <name>Mg(2+)</name>
        <dbReference type="ChEBI" id="CHEBI:18420"/>
    </ligand>
</feature>
<evidence type="ECO:0000256" key="8">
    <source>
        <dbReference type="HAMAP-Rule" id="MF_00265"/>
    </source>
</evidence>
<keyword evidence="11" id="KW-1185">Reference proteome</keyword>
<keyword evidence="3 8" id="KW-0540">Nuclease</keyword>
<dbReference type="Pfam" id="PF01850">
    <property type="entry name" value="PIN"/>
    <property type="match status" value="1"/>
</dbReference>
<dbReference type="EC" id="3.1.-.-" evidence="8"/>
<dbReference type="InterPro" id="IPR029060">
    <property type="entry name" value="PIN-like_dom_sf"/>
</dbReference>
<comment type="cofactor">
    <cofactor evidence="1 8">
        <name>Mg(2+)</name>
        <dbReference type="ChEBI" id="CHEBI:18420"/>
    </cofactor>
</comment>
<evidence type="ECO:0000256" key="2">
    <source>
        <dbReference type="ARBA" id="ARBA00022649"/>
    </source>
</evidence>
<keyword evidence="6 8" id="KW-0460">Magnesium</keyword>
<evidence type="ECO:0000259" key="9">
    <source>
        <dbReference type="Pfam" id="PF01850"/>
    </source>
</evidence>
<dbReference type="SUPFAM" id="SSF88723">
    <property type="entry name" value="PIN domain-like"/>
    <property type="match status" value="1"/>
</dbReference>
<keyword evidence="4 8" id="KW-0479">Metal-binding</keyword>
<feature type="binding site" evidence="8">
    <location>
        <position position="106"/>
    </location>
    <ligand>
        <name>Mg(2+)</name>
        <dbReference type="ChEBI" id="CHEBI:18420"/>
    </ligand>
</feature>
<evidence type="ECO:0000256" key="5">
    <source>
        <dbReference type="ARBA" id="ARBA00022801"/>
    </source>
</evidence>
<dbReference type="CDD" id="cd18746">
    <property type="entry name" value="PIN_VapC4-5_FitB-like"/>
    <property type="match status" value="1"/>
</dbReference>
<dbReference type="InterPro" id="IPR050556">
    <property type="entry name" value="Type_II_TA_system_RNase"/>
</dbReference>
<organism evidence="10 11">
    <name type="scientific">Candidatus Accumulibacter phosphatis</name>
    <dbReference type="NCBI Taxonomy" id="327160"/>
    <lineage>
        <taxon>Bacteria</taxon>
        <taxon>Pseudomonadati</taxon>
        <taxon>Pseudomonadota</taxon>
        <taxon>Betaproteobacteria</taxon>
        <taxon>Candidatus Accumulibacter</taxon>
    </lineage>
</organism>
<dbReference type="HAMAP" id="MF_00265">
    <property type="entry name" value="VapC_Nob1"/>
    <property type="match status" value="1"/>
</dbReference>
<evidence type="ECO:0000256" key="1">
    <source>
        <dbReference type="ARBA" id="ARBA00001946"/>
    </source>
</evidence>
<keyword evidence="8" id="KW-0800">Toxin</keyword>
<evidence type="ECO:0000256" key="7">
    <source>
        <dbReference type="ARBA" id="ARBA00038093"/>
    </source>
</evidence>
<evidence type="ECO:0000313" key="11">
    <source>
        <dbReference type="Proteomes" id="UP000749010"/>
    </source>
</evidence>
<reference evidence="10 11" key="1">
    <citation type="submission" date="2019-03" db="EMBL/GenBank/DDBJ databases">
        <title>Metabolic reconstructions from genomes of highly enriched 'Candidatus Accumulibacter' and 'Candidatus Competibacter' bioreactor populations.</title>
        <authorList>
            <person name="Annavajhala M.K."/>
            <person name="Welles L."/>
            <person name="Abbas B."/>
            <person name="Sorokin D."/>
            <person name="Park H."/>
            <person name="Van Loosdrecht M."/>
            <person name="Chandran K."/>
        </authorList>
    </citation>
    <scope>NUCLEOTIDE SEQUENCE [LARGE SCALE GENOMIC DNA]</scope>
    <source>
        <strain evidence="10 11">SBR_S</strain>
    </source>
</reference>
<keyword evidence="5 8" id="KW-0378">Hydrolase</keyword>
<protein>
    <recommendedName>
        <fullName evidence="8">Ribonuclease VapC</fullName>
        <shortName evidence="8">RNase VapC</shortName>
        <ecNumber evidence="8">3.1.-.-</ecNumber>
    </recommendedName>
    <alternativeName>
        <fullName evidence="8">Toxin VapC</fullName>
    </alternativeName>
</protein>
<dbReference type="Gene3D" id="3.40.50.1010">
    <property type="entry name" value="5'-nuclease"/>
    <property type="match status" value="1"/>
</dbReference>
<dbReference type="Proteomes" id="UP000749010">
    <property type="component" value="Unassembled WGS sequence"/>
</dbReference>
<keyword evidence="2 8" id="KW-1277">Toxin-antitoxin system</keyword>
<evidence type="ECO:0000256" key="3">
    <source>
        <dbReference type="ARBA" id="ARBA00022722"/>
    </source>
</evidence>
<dbReference type="PANTHER" id="PTHR33653:SF1">
    <property type="entry name" value="RIBONUCLEASE VAPC2"/>
    <property type="match status" value="1"/>
</dbReference>
<feature type="domain" description="PIN" evidence="9">
    <location>
        <begin position="5"/>
        <end position="126"/>
    </location>
</feature>
<name>A0ABX1U4M9_9PROT</name>
<dbReference type="EMBL" id="SPMY01000080">
    <property type="protein sequence ID" value="NMQ29965.1"/>
    <property type="molecule type" value="Genomic_DNA"/>
</dbReference>
<dbReference type="InterPro" id="IPR002716">
    <property type="entry name" value="PIN_dom"/>
</dbReference>
<accession>A0ABX1U4M9</accession>
<comment type="function">
    <text evidence="8">Toxic component of a toxin-antitoxin (TA) system. An RNase.</text>
</comment>
<gene>
    <name evidence="8" type="primary">vapC</name>
    <name evidence="10" type="ORF">E4Q23_20710</name>
</gene>
<sequence>MTGWLLDTNVLSELRRPRPAPQVVAFVAAQPLDLLFVSTVTLAEIRFGIELVTDANRRAELNGWLTHKVRPMFEERILPVSQDIMFTWRLLVEEGRKSGNTFSQPDLIIAATGLHHGLTVVTRDTGDYARARVPLFDPWRD</sequence>
<comment type="caution">
    <text evidence="10">The sequence shown here is derived from an EMBL/GenBank/DDBJ whole genome shotgun (WGS) entry which is preliminary data.</text>
</comment>
<dbReference type="InterPro" id="IPR022907">
    <property type="entry name" value="VapC_family"/>
</dbReference>
<evidence type="ECO:0000313" key="10">
    <source>
        <dbReference type="EMBL" id="NMQ29965.1"/>
    </source>
</evidence>
<dbReference type="RefSeq" id="WP_169068416.1">
    <property type="nucleotide sequence ID" value="NZ_SPMY01000080.1"/>
</dbReference>
<evidence type="ECO:0000256" key="4">
    <source>
        <dbReference type="ARBA" id="ARBA00022723"/>
    </source>
</evidence>
<evidence type="ECO:0000256" key="6">
    <source>
        <dbReference type="ARBA" id="ARBA00022842"/>
    </source>
</evidence>
<proteinExistence type="inferred from homology"/>
<comment type="similarity">
    <text evidence="7 8">Belongs to the PINc/VapC protein family.</text>
</comment>